<keyword evidence="3" id="KW-0472">Membrane</keyword>
<dbReference type="GO" id="GO:0016787">
    <property type="term" value="F:hydrolase activity"/>
    <property type="evidence" value="ECO:0007669"/>
    <property type="project" value="UniProtKB-KW"/>
</dbReference>
<evidence type="ECO:0000256" key="1">
    <source>
        <dbReference type="ARBA" id="ARBA00022801"/>
    </source>
</evidence>
<feature type="region of interest" description="Disordered" evidence="2">
    <location>
        <begin position="635"/>
        <end position="654"/>
    </location>
</feature>
<keyword evidence="3" id="KW-1133">Transmembrane helix</keyword>
<evidence type="ECO:0000313" key="5">
    <source>
        <dbReference type="EMBL" id="WOO77723.1"/>
    </source>
</evidence>
<name>A0AAF0Y6L0_9TREE</name>
<feature type="compositionally biased region" description="Low complexity" evidence="2">
    <location>
        <begin position="681"/>
        <end position="694"/>
    </location>
</feature>
<dbReference type="AlphaFoldDB" id="A0AAF0Y6L0"/>
<dbReference type="Proteomes" id="UP000827549">
    <property type="component" value="Chromosome 1"/>
</dbReference>
<reference evidence="5" key="1">
    <citation type="submission" date="2023-10" db="EMBL/GenBank/DDBJ databases">
        <authorList>
            <person name="Noh H."/>
        </authorList>
    </citation>
    <scope>NUCLEOTIDE SEQUENCE</scope>
    <source>
        <strain evidence="5">DUCC4014</strain>
    </source>
</reference>
<dbReference type="SUPFAM" id="SSF53474">
    <property type="entry name" value="alpha/beta-Hydrolases"/>
    <property type="match status" value="1"/>
</dbReference>
<dbReference type="Gene3D" id="3.40.50.1820">
    <property type="entry name" value="alpha/beta hydrolase"/>
    <property type="match status" value="1"/>
</dbReference>
<accession>A0AAF0Y6L0</accession>
<dbReference type="InterPro" id="IPR050300">
    <property type="entry name" value="GDXG_lipolytic_enzyme"/>
</dbReference>
<dbReference type="PANTHER" id="PTHR48081:SF26">
    <property type="entry name" value="ALPHA_BETA HYDROLASE FOLD-3 DOMAIN-CONTAINING PROTEIN"/>
    <property type="match status" value="1"/>
</dbReference>
<dbReference type="RefSeq" id="XP_062623755.1">
    <property type="nucleotide sequence ID" value="XM_062767771.1"/>
</dbReference>
<keyword evidence="1" id="KW-0378">Hydrolase</keyword>
<evidence type="ECO:0000256" key="2">
    <source>
        <dbReference type="SAM" id="MobiDB-lite"/>
    </source>
</evidence>
<evidence type="ECO:0000259" key="4">
    <source>
        <dbReference type="Pfam" id="PF07859"/>
    </source>
</evidence>
<dbReference type="Pfam" id="PF07859">
    <property type="entry name" value="Abhydrolase_3"/>
    <property type="match status" value="1"/>
</dbReference>
<feature type="compositionally biased region" description="Low complexity" evidence="2">
    <location>
        <begin position="740"/>
        <end position="753"/>
    </location>
</feature>
<organism evidence="5 6">
    <name type="scientific">Vanrija pseudolonga</name>
    <dbReference type="NCBI Taxonomy" id="143232"/>
    <lineage>
        <taxon>Eukaryota</taxon>
        <taxon>Fungi</taxon>
        <taxon>Dikarya</taxon>
        <taxon>Basidiomycota</taxon>
        <taxon>Agaricomycotina</taxon>
        <taxon>Tremellomycetes</taxon>
        <taxon>Trichosporonales</taxon>
        <taxon>Trichosporonaceae</taxon>
        <taxon>Vanrija</taxon>
    </lineage>
</organism>
<feature type="region of interest" description="Disordered" evidence="2">
    <location>
        <begin position="198"/>
        <end position="273"/>
    </location>
</feature>
<dbReference type="InterPro" id="IPR029058">
    <property type="entry name" value="AB_hydrolase_fold"/>
</dbReference>
<sequence length="803" mass="87649">MSATTFRNADNPHQPGPLAALLKSYTSSHPLRSPSPLPASSRHNPKVAQRQAPPTSASPLLWTLPTWIAFVQFIAAKGLYIFWSLLKHFLFGPQRKSWGYRMTFITSFMRNVANYTDFADLNLIRRLISITYLIPLPADAVVTPITFLVPKRKAADACRGFLRDLDLEESGTRELKGEWVVGIDVWKRLKSERRAKWHAEMKRRSLPGPSRLRGSGESAIGSNPASPVTARSHRRRDSDSVNGNGSSNGNGEAHGSSNGRSTPEPELEGEEAAPTGRRERVIYYIHGGAYYVGNAATHRLVTVGVSKACNARVFAITYRLAPEAAFPLPLHDVLHGYLRLLAPPLSIPPESIVIAGDSAGGGLSLALCMYLRDNGYQLPSGLVLMSPWVDLTMSCGSWDDNADSDVVPRPAPDDHLNPVGSYLGPDGVERYITHPYASPLFGDLSNLPPMLIQSGDSEVLRDEVTLLAHKATMSGVQVTHELYQDMVHVFQMFTWLPATHAAINSIGRWVRQTLPRIEWEQRQAEAEIAEGVEDNSPTPTVPSDAAPASTESGAEPPPVPSPETVPQQLPRTPGTRTPRRTPHVPTLDMDTLQRVPSYSRQPSYTGRRTPGVQHIDLSGLPATVSPARAHRSYTNLYPFSPSHQDHEHDPFLANNVPAPRLRRANTTQPQHTRSASGGGSSPTQQQQQQSGSSPLATMRRRRQTTASLSMAPQSDAASPAGSPHLHPTSPSGGHRRLRAPTLSYPSTPTTRTRSVSHLDILQLVDDYVGSGAANETVVYTPGGEIRSVCVLGDDDDEQEELMS</sequence>
<keyword evidence="6" id="KW-1185">Reference proteome</keyword>
<evidence type="ECO:0000313" key="6">
    <source>
        <dbReference type="Proteomes" id="UP000827549"/>
    </source>
</evidence>
<feature type="compositionally biased region" description="Low complexity" evidence="2">
    <location>
        <begin position="240"/>
        <end position="264"/>
    </location>
</feature>
<dbReference type="GeneID" id="87804545"/>
<feature type="region of interest" description="Disordered" evidence="2">
    <location>
        <begin position="664"/>
        <end position="753"/>
    </location>
</feature>
<proteinExistence type="predicted"/>
<feature type="compositionally biased region" description="Polar residues" evidence="2">
    <location>
        <begin position="594"/>
        <end position="606"/>
    </location>
</feature>
<feature type="transmembrane region" description="Helical" evidence="3">
    <location>
        <begin position="67"/>
        <end position="86"/>
    </location>
</feature>
<dbReference type="PANTHER" id="PTHR48081">
    <property type="entry name" value="AB HYDROLASE SUPERFAMILY PROTEIN C4A8.06C"/>
    <property type="match status" value="1"/>
</dbReference>
<feature type="compositionally biased region" description="Polar residues" evidence="2">
    <location>
        <begin position="664"/>
        <end position="675"/>
    </location>
</feature>
<feature type="compositionally biased region" description="Low complexity" evidence="2">
    <location>
        <begin position="564"/>
        <end position="576"/>
    </location>
</feature>
<feature type="compositionally biased region" description="Polar residues" evidence="2">
    <location>
        <begin position="704"/>
        <end position="716"/>
    </location>
</feature>
<protein>
    <submittedName>
        <fullName evidence="5">Esterase</fullName>
    </submittedName>
</protein>
<gene>
    <name evidence="5" type="primary">est_3</name>
    <name evidence="5" type="ORF">LOC62_01G001288</name>
</gene>
<dbReference type="InterPro" id="IPR013094">
    <property type="entry name" value="AB_hydrolase_3"/>
</dbReference>
<feature type="region of interest" description="Disordered" evidence="2">
    <location>
        <begin position="529"/>
        <end position="618"/>
    </location>
</feature>
<dbReference type="EMBL" id="CP086714">
    <property type="protein sequence ID" value="WOO77723.1"/>
    <property type="molecule type" value="Genomic_DNA"/>
</dbReference>
<feature type="region of interest" description="Disordered" evidence="2">
    <location>
        <begin position="27"/>
        <end position="52"/>
    </location>
</feature>
<evidence type="ECO:0000256" key="3">
    <source>
        <dbReference type="SAM" id="Phobius"/>
    </source>
</evidence>
<feature type="domain" description="Alpha/beta hydrolase fold-3" evidence="4">
    <location>
        <begin position="283"/>
        <end position="491"/>
    </location>
</feature>
<keyword evidence="3" id="KW-0812">Transmembrane</keyword>
<feature type="compositionally biased region" description="Low complexity" evidence="2">
    <location>
        <begin position="27"/>
        <end position="42"/>
    </location>
</feature>